<dbReference type="OrthoDB" id="129742at2"/>
<dbReference type="EMBL" id="CP017675">
    <property type="protein sequence ID" value="APB34753.1"/>
    <property type="molecule type" value="Genomic_DNA"/>
</dbReference>
<protein>
    <recommendedName>
        <fullName evidence="1">ParE-like toxin domain-containing protein</fullName>
    </recommendedName>
</protein>
<evidence type="ECO:0000313" key="2">
    <source>
        <dbReference type="EMBL" id="APB34753.1"/>
    </source>
</evidence>
<feature type="domain" description="ParE-like toxin" evidence="1">
    <location>
        <begin position="26"/>
        <end position="84"/>
    </location>
</feature>
<accession>A0A1J0AFN8</accession>
<evidence type="ECO:0000259" key="1">
    <source>
        <dbReference type="Pfam" id="PF24732"/>
    </source>
</evidence>
<gene>
    <name evidence="2" type="ORF">GlitD10_2419</name>
</gene>
<reference evidence="2 3" key="1">
    <citation type="submission" date="2016-10" db="EMBL/GenBank/DDBJ databases">
        <title>Description of Gloeomargarita lithophora gen. nov., sp. nov., a thylakoid-bearing basal-branching cyanobacterium with intracellular carbonates, and proposal for Gloeomargaritales ord. nov.</title>
        <authorList>
            <person name="Moreira D."/>
            <person name="Tavera R."/>
            <person name="Benzerara K."/>
            <person name="Skouri-Panet F."/>
            <person name="Couradeau E."/>
            <person name="Gerard E."/>
            <person name="Loussert C."/>
            <person name="Novelo E."/>
            <person name="Zivanovic Y."/>
            <person name="Lopez-Garcia P."/>
        </authorList>
    </citation>
    <scope>NUCLEOTIDE SEQUENCE [LARGE SCALE GENOMIC DNA]</scope>
    <source>
        <strain evidence="2 3">D10</strain>
    </source>
</reference>
<evidence type="ECO:0000313" key="3">
    <source>
        <dbReference type="Proteomes" id="UP000180235"/>
    </source>
</evidence>
<dbReference type="Pfam" id="PF24732">
    <property type="entry name" value="ParE_like"/>
    <property type="match status" value="1"/>
</dbReference>
<dbReference type="RefSeq" id="WP_084111753.1">
    <property type="nucleotide sequence ID" value="NZ_CP017675.1"/>
</dbReference>
<name>A0A1J0AFN8_9CYAN</name>
<dbReference type="STRING" id="1188229.GlitD10_2419"/>
<organism evidence="2 3">
    <name type="scientific">Gloeomargarita lithophora Alchichica-D10</name>
    <dbReference type="NCBI Taxonomy" id="1188229"/>
    <lineage>
        <taxon>Bacteria</taxon>
        <taxon>Bacillati</taxon>
        <taxon>Cyanobacteriota</taxon>
        <taxon>Cyanophyceae</taxon>
        <taxon>Gloeomargaritales</taxon>
        <taxon>Gloeomargaritaceae</taxon>
        <taxon>Gloeomargarita</taxon>
    </lineage>
</organism>
<sequence length="90" mass="10851">MRHLTLPRFWKHYQELPEEVRKLADKNYEILIANPFHPSLHFKKVGRTRQLWSVRVGESYRALGAEKSEGIVWFWIGTHEDYDKILRKTT</sequence>
<dbReference type="KEGG" id="glt:GlitD10_2419"/>
<proteinExistence type="predicted"/>
<dbReference type="Proteomes" id="UP000180235">
    <property type="component" value="Chromosome"/>
</dbReference>
<keyword evidence="3" id="KW-1185">Reference proteome</keyword>
<dbReference type="InterPro" id="IPR035093">
    <property type="entry name" value="RelE/ParE_toxin_dom_sf"/>
</dbReference>
<dbReference type="SUPFAM" id="SSF143011">
    <property type="entry name" value="RelE-like"/>
    <property type="match status" value="1"/>
</dbReference>
<dbReference type="InterPro" id="IPR056925">
    <property type="entry name" value="ParE-like"/>
</dbReference>
<dbReference type="AlphaFoldDB" id="A0A1J0AFN8"/>